<protein>
    <recommendedName>
        <fullName evidence="1">RSE1/DDB1/CPSF1 second beta-propeller domain-containing protein</fullName>
    </recommendedName>
</protein>
<dbReference type="AlphaFoldDB" id="A0A820J8M5"/>
<comment type="caution">
    <text evidence="2">The sequence shown here is derived from an EMBL/GenBank/DDBJ whole genome shotgun (WGS) entry which is preliminary data.</text>
</comment>
<evidence type="ECO:0000313" key="2">
    <source>
        <dbReference type="EMBL" id="CAF4320129.1"/>
    </source>
</evidence>
<dbReference type="PANTHER" id="PTHR10644">
    <property type="entry name" value="DNA REPAIR/RNA PROCESSING CPSF FAMILY"/>
    <property type="match status" value="1"/>
</dbReference>
<dbReference type="EMBL" id="CAJOAZ010017869">
    <property type="protein sequence ID" value="CAF4320129.1"/>
    <property type="molecule type" value="Genomic_DNA"/>
</dbReference>
<dbReference type="Proteomes" id="UP000663844">
    <property type="component" value="Unassembled WGS sequence"/>
</dbReference>
<name>A0A820J8M5_9BILA</name>
<evidence type="ECO:0000259" key="1">
    <source>
        <dbReference type="Pfam" id="PF23726"/>
    </source>
</evidence>
<accession>A0A820J8M5</accession>
<dbReference type="InterPro" id="IPR015943">
    <property type="entry name" value="WD40/YVTN_repeat-like_dom_sf"/>
</dbReference>
<feature type="non-terminal residue" evidence="2">
    <location>
        <position position="214"/>
    </location>
</feature>
<dbReference type="Gene3D" id="2.130.10.10">
    <property type="entry name" value="YVTN repeat-like/Quinoprotein amine dehydrogenase"/>
    <property type="match status" value="1"/>
</dbReference>
<organism evidence="2 3">
    <name type="scientific">Adineta steineri</name>
    <dbReference type="NCBI Taxonomy" id="433720"/>
    <lineage>
        <taxon>Eukaryota</taxon>
        <taxon>Metazoa</taxon>
        <taxon>Spiralia</taxon>
        <taxon>Gnathifera</taxon>
        <taxon>Rotifera</taxon>
        <taxon>Eurotatoria</taxon>
        <taxon>Bdelloidea</taxon>
        <taxon>Adinetida</taxon>
        <taxon>Adinetidae</taxon>
        <taxon>Adineta</taxon>
    </lineage>
</organism>
<feature type="non-terminal residue" evidence="2">
    <location>
        <position position="1"/>
    </location>
</feature>
<dbReference type="InterPro" id="IPR050358">
    <property type="entry name" value="RSE1/DDB1/CFT1"/>
</dbReference>
<dbReference type="Pfam" id="PF23726">
    <property type="entry name" value="Beta-prop_RSE1_2nd"/>
    <property type="match status" value="1"/>
</dbReference>
<gene>
    <name evidence="2" type="ORF">OXD698_LOCUS47124</name>
</gene>
<proteinExistence type="predicted"/>
<evidence type="ECO:0000313" key="3">
    <source>
        <dbReference type="Proteomes" id="UP000663844"/>
    </source>
</evidence>
<dbReference type="InterPro" id="IPR058543">
    <property type="entry name" value="Beta-prop_RSE1/DDB1/CPSF1_2nd"/>
</dbReference>
<sequence length="214" mass="24245">LFHLQNDEIEEVELSAFDYQHQTLFCTNVTSNQYLQITTYSIRLIGNSGQDLLIEWKDMDNEITVASANTTQCVCASGNQLFYFEIGSGSLTEINKCELPHNIACLDITPLDLREERTNLCVIGLWTQISIWICRLPTLDILHKELLTSDTLPRSAVMITFDDQPYVFISLADGPIIYYLLNSEQGLLYERKKVSLGTKPTTLTICQHTVLSNS</sequence>
<feature type="domain" description="RSE1/DDB1/CPSF1 second beta-propeller" evidence="1">
    <location>
        <begin position="2"/>
        <end position="206"/>
    </location>
</feature>
<reference evidence="2" key="1">
    <citation type="submission" date="2021-02" db="EMBL/GenBank/DDBJ databases">
        <authorList>
            <person name="Nowell W R."/>
        </authorList>
    </citation>
    <scope>NUCLEOTIDE SEQUENCE</scope>
</reference>